<feature type="domain" description="C-methyltransferase" evidence="2">
    <location>
        <begin position="210"/>
        <end position="359"/>
    </location>
</feature>
<name>A0A544W4T9_9MYCO</name>
<dbReference type="Gene3D" id="6.20.50.110">
    <property type="entry name" value="Methyltransferase, zinc-binding domain"/>
    <property type="match status" value="1"/>
</dbReference>
<sequence>MTEPQCCFCRGSRGSVVLDVGNQPACDDFPAGDDPGPDAKYPLQMWLCAECGLAQLVDDPTEPEEPRGVEPAAVVQQSIDAVNRVADAGWLRPGKTVAEYGSPHGGSWLGLVTDRGLEVAGDDCKADVVLDSFGVMHYRDQAAAFRERANRVADGGVFLVQYHELRAIVRQGEWNMLRLGHYAYYSLSALVEMLRRVGFHPRTAWSFDLYGGTVLLAATRDDSPDATIDRLLGEEAELGIREPAFVGRLQESAVTSAGGLKAWLADRKDEGARVFGYGAASRAISLLAMADVDRTEMCGVADASTAKLGRRMPGTDVPIISPADLVSASPDYVLLLLPDLLDEVRSDFPEIEARGGEWVSISTVVAAQ</sequence>
<feature type="domain" description="Methyltransferase putative zinc binding" evidence="1">
    <location>
        <begin position="6"/>
        <end position="58"/>
    </location>
</feature>
<dbReference type="Pfam" id="PF08421">
    <property type="entry name" value="Methyltransf_13"/>
    <property type="match status" value="1"/>
</dbReference>
<evidence type="ECO:0000313" key="3">
    <source>
        <dbReference type="EMBL" id="TQR87232.1"/>
    </source>
</evidence>
<proteinExistence type="predicted"/>
<dbReference type="Gene3D" id="3.40.50.720">
    <property type="entry name" value="NAD(P)-binding Rossmann-like Domain"/>
    <property type="match status" value="1"/>
</dbReference>
<dbReference type="AlphaFoldDB" id="A0A544W4T9"/>
<dbReference type="GO" id="GO:0032259">
    <property type="term" value="P:methylation"/>
    <property type="evidence" value="ECO:0007669"/>
    <property type="project" value="UniProtKB-KW"/>
</dbReference>
<keyword evidence="3" id="KW-0808">Transferase</keyword>
<evidence type="ECO:0000259" key="1">
    <source>
        <dbReference type="Pfam" id="PF08421"/>
    </source>
</evidence>
<dbReference type="Proteomes" id="UP000315759">
    <property type="component" value="Unassembled WGS sequence"/>
</dbReference>
<keyword evidence="3" id="KW-0489">Methyltransferase</keyword>
<dbReference type="InterPro" id="IPR013630">
    <property type="entry name" value="Methyltransf_Zn-bd_dom_put"/>
</dbReference>
<evidence type="ECO:0000313" key="4">
    <source>
        <dbReference type="Proteomes" id="UP000315759"/>
    </source>
</evidence>
<reference evidence="3 4" key="1">
    <citation type="submission" date="2018-10" db="EMBL/GenBank/DDBJ databases">
        <title>Draft genome of Mycobacterium hodleri strain B.</title>
        <authorList>
            <person name="Amande T.J."/>
            <person name="Mcgenity T.J."/>
        </authorList>
    </citation>
    <scope>NUCLEOTIDE SEQUENCE [LARGE SCALE GENOMIC DNA]</scope>
    <source>
        <strain evidence="3 4">B</strain>
    </source>
</reference>
<evidence type="ECO:0000259" key="2">
    <source>
        <dbReference type="Pfam" id="PF08484"/>
    </source>
</evidence>
<protein>
    <submittedName>
        <fullName evidence="3">Class I SAM-dependent methyltransferase</fullName>
    </submittedName>
</protein>
<dbReference type="InterPro" id="IPR038576">
    <property type="entry name" value="Methyltransf_Zn-bd_dom_put_sf"/>
</dbReference>
<dbReference type="Gene3D" id="3.40.50.150">
    <property type="entry name" value="Vaccinia Virus protein VP39"/>
    <property type="match status" value="1"/>
</dbReference>
<dbReference type="InterPro" id="IPR013691">
    <property type="entry name" value="MeTrfase_14"/>
</dbReference>
<comment type="caution">
    <text evidence="3">The sequence shown here is derived from an EMBL/GenBank/DDBJ whole genome shotgun (WGS) entry which is preliminary data.</text>
</comment>
<organism evidence="3 4">
    <name type="scientific">Mycolicibacterium hodleri</name>
    <dbReference type="NCBI Taxonomy" id="49897"/>
    <lineage>
        <taxon>Bacteria</taxon>
        <taxon>Bacillati</taxon>
        <taxon>Actinomycetota</taxon>
        <taxon>Actinomycetes</taxon>
        <taxon>Mycobacteriales</taxon>
        <taxon>Mycobacteriaceae</taxon>
        <taxon>Mycolicibacterium</taxon>
    </lineage>
</organism>
<dbReference type="InterPro" id="IPR029063">
    <property type="entry name" value="SAM-dependent_MTases_sf"/>
</dbReference>
<keyword evidence="4" id="KW-1185">Reference proteome</keyword>
<dbReference type="Pfam" id="PF08484">
    <property type="entry name" value="Methyltransf_14"/>
    <property type="match status" value="1"/>
</dbReference>
<dbReference type="SUPFAM" id="SSF53335">
    <property type="entry name" value="S-adenosyl-L-methionine-dependent methyltransferases"/>
    <property type="match status" value="1"/>
</dbReference>
<dbReference type="Pfam" id="PF13489">
    <property type="entry name" value="Methyltransf_23"/>
    <property type="match status" value="1"/>
</dbReference>
<dbReference type="EMBL" id="VIFX01000007">
    <property type="protein sequence ID" value="TQR87232.1"/>
    <property type="molecule type" value="Genomic_DNA"/>
</dbReference>
<accession>A0A544W4T9</accession>
<dbReference type="GO" id="GO:0008168">
    <property type="term" value="F:methyltransferase activity"/>
    <property type="evidence" value="ECO:0007669"/>
    <property type="project" value="UniProtKB-KW"/>
</dbReference>
<gene>
    <name evidence="3" type="ORF">D8S82_07530</name>
</gene>